<dbReference type="Pfam" id="PF11709">
    <property type="entry name" value="Mit_ribos_Mrp51"/>
    <property type="match status" value="1"/>
</dbReference>
<dbReference type="AlphaFoldDB" id="A0A8J2XA20"/>
<name>A0A8J2XA20_ZYGB2</name>
<dbReference type="GO" id="GO:0003735">
    <property type="term" value="F:structural constituent of ribosome"/>
    <property type="evidence" value="ECO:0007669"/>
    <property type="project" value="TreeGrafter"/>
</dbReference>
<dbReference type="PANTHER" id="PTHR28058">
    <property type="entry name" value="37S RIBOSOMAL PROTEIN MRP51, MITOCHONDRIAL"/>
    <property type="match status" value="1"/>
</dbReference>
<evidence type="ECO:0000313" key="2">
    <source>
        <dbReference type="Proteomes" id="UP000019375"/>
    </source>
</evidence>
<dbReference type="Proteomes" id="UP000019375">
    <property type="component" value="Unassembled WGS sequence"/>
</dbReference>
<gene>
    <name evidence="1" type="ORF">BN860_03532g</name>
</gene>
<dbReference type="GO" id="GO:0070124">
    <property type="term" value="P:mitochondrial translational initiation"/>
    <property type="evidence" value="ECO:0007669"/>
    <property type="project" value="TreeGrafter"/>
</dbReference>
<dbReference type="PANTHER" id="PTHR28058:SF1">
    <property type="entry name" value="SMALL RIBOSOMAL SUBUNIT PROTEIN BS1M"/>
    <property type="match status" value="1"/>
</dbReference>
<dbReference type="EMBL" id="HG316463">
    <property type="protein sequence ID" value="CDF91270.1"/>
    <property type="molecule type" value="Genomic_DNA"/>
</dbReference>
<dbReference type="PIRSF" id="PIRSF018156">
    <property type="entry name" value="MRPL51_fungal"/>
    <property type="match status" value="1"/>
</dbReference>
<organism evidence="1 2">
    <name type="scientific">Zygosaccharomyces bailii (strain CLIB 213 / ATCC 58445 / CBS 680 / BCRC 21525 / NBRC 1098 / NCYC 1416 / NRRL Y-2227)</name>
    <dbReference type="NCBI Taxonomy" id="1333698"/>
    <lineage>
        <taxon>Eukaryota</taxon>
        <taxon>Fungi</taxon>
        <taxon>Dikarya</taxon>
        <taxon>Ascomycota</taxon>
        <taxon>Saccharomycotina</taxon>
        <taxon>Saccharomycetes</taxon>
        <taxon>Saccharomycetales</taxon>
        <taxon>Saccharomycetaceae</taxon>
        <taxon>Zygosaccharomyces</taxon>
    </lineage>
</organism>
<dbReference type="OrthoDB" id="2735536at2759"/>
<dbReference type="GO" id="GO:0005763">
    <property type="term" value="C:mitochondrial small ribosomal subunit"/>
    <property type="evidence" value="ECO:0007669"/>
    <property type="project" value="TreeGrafter"/>
</dbReference>
<proteinExistence type="predicted"/>
<reference evidence="2" key="1">
    <citation type="journal article" date="2013" name="Genome Announc.">
        <title>Genome sequence of the food spoilage yeast Zygosaccharomyces bailii CLIB 213(T).</title>
        <authorList>
            <person name="Galeote V."/>
            <person name="Bigey F."/>
            <person name="Devillers H."/>
            <person name="Neuveglise C."/>
            <person name="Dequin S."/>
        </authorList>
    </citation>
    <scope>NUCLEOTIDE SEQUENCE [LARGE SCALE GENOMIC DNA]</scope>
    <source>
        <strain evidence="2">CLIB 213 / ATCC 58445 / CBS 680 / CCRC 21525 / NBRC 1098 / NCYC 1416 / NRRL Y-2227</strain>
    </source>
</reference>
<sequence>MSLSSARLAQLVKNSRLAQVPRNDMPLVQAGPRYHPTHQIIETKPAALERQEWGLKSSIPSKVKSRYLIYNDLDTLERITTFEPNGGTQWNRLRFQEMGLAPKYNPGKANPLFEGSSSHADQLAPLSSFLNITSGNATSQKDVQTKLPAIKALRSQFKQWLVMKDPEALRTKGFTPKDLHDLAVQFLAEGGFGRKADTTRRMNKSTMQKVVGTGGLTYNLPGKLRNSPNGVVSKTIVPGRFLNVDGNDRLAAIGGFVANASSSSPMTSQVDYNMGDFVRELIFPFEVQQAAVEDNGKVILKAKVVSGLSPRAKLQMSGRNYQQRPLKVGGRYPAVRAEDSTKHAEELLSILTNFDK</sequence>
<dbReference type="InterPro" id="IPR016712">
    <property type="entry name" value="Rbsml_bS1m-like"/>
</dbReference>
<accession>A0A8J2XA20</accession>
<protein>
    <submittedName>
        <fullName evidence="1">ZYBA0S10-03532g1_1</fullName>
    </submittedName>
</protein>
<keyword evidence="2" id="KW-1185">Reference proteome</keyword>
<evidence type="ECO:0000313" key="1">
    <source>
        <dbReference type="EMBL" id="CDF91270.1"/>
    </source>
</evidence>